<protein>
    <submittedName>
        <fullName evidence="1">Uncharacterized protein</fullName>
    </submittedName>
</protein>
<dbReference type="Proteomes" id="UP000593574">
    <property type="component" value="Unassembled WGS sequence"/>
</dbReference>
<organism evidence="1 2">
    <name type="scientific">Gossypium laxum</name>
    <dbReference type="NCBI Taxonomy" id="34288"/>
    <lineage>
        <taxon>Eukaryota</taxon>
        <taxon>Viridiplantae</taxon>
        <taxon>Streptophyta</taxon>
        <taxon>Embryophyta</taxon>
        <taxon>Tracheophyta</taxon>
        <taxon>Spermatophyta</taxon>
        <taxon>Magnoliopsida</taxon>
        <taxon>eudicotyledons</taxon>
        <taxon>Gunneridae</taxon>
        <taxon>Pentapetalae</taxon>
        <taxon>rosids</taxon>
        <taxon>malvids</taxon>
        <taxon>Malvales</taxon>
        <taxon>Malvaceae</taxon>
        <taxon>Malvoideae</taxon>
        <taxon>Gossypium</taxon>
    </lineage>
</organism>
<reference evidence="1 2" key="1">
    <citation type="journal article" date="2019" name="Genome Biol. Evol.">
        <title>Insights into the evolution of the New World diploid cottons (Gossypium, subgenus Houzingenia) based on genome sequencing.</title>
        <authorList>
            <person name="Grover C.E."/>
            <person name="Arick M.A. 2nd"/>
            <person name="Thrash A."/>
            <person name="Conover J.L."/>
            <person name="Sanders W.S."/>
            <person name="Peterson D.G."/>
            <person name="Frelichowski J.E."/>
            <person name="Scheffler J.A."/>
            <person name="Scheffler B.E."/>
            <person name="Wendel J.F."/>
        </authorList>
    </citation>
    <scope>NUCLEOTIDE SEQUENCE [LARGE SCALE GENOMIC DNA]</scope>
    <source>
        <strain evidence="1">4</strain>
        <tissue evidence="1">Leaf</tissue>
    </source>
</reference>
<evidence type="ECO:0000313" key="2">
    <source>
        <dbReference type="Proteomes" id="UP000593574"/>
    </source>
</evidence>
<evidence type="ECO:0000313" key="1">
    <source>
        <dbReference type="EMBL" id="MBA0706309.1"/>
    </source>
</evidence>
<accession>A0A7J8Z4Y8</accession>
<feature type="non-terminal residue" evidence="1">
    <location>
        <position position="19"/>
    </location>
</feature>
<keyword evidence="2" id="KW-1185">Reference proteome</keyword>
<sequence>MSSGYHIWGRNGISRPCCG</sequence>
<comment type="caution">
    <text evidence="1">The sequence shown here is derived from an EMBL/GenBank/DDBJ whole genome shotgun (WGS) entry which is preliminary data.</text>
</comment>
<dbReference type="EMBL" id="JABEZV010000002">
    <property type="protein sequence ID" value="MBA0706309.1"/>
    <property type="molecule type" value="Genomic_DNA"/>
</dbReference>
<name>A0A7J8Z4Y8_9ROSI</name>
<proteinExistence type="predicted"/>
<gene>
    <name evidence="1" type="ORF">Golax_018427</name>
</gene>
<dbReference type="AlphaFoldDB" id="A0A7J8Z4Y8"/>